<sequence length="470" mass="52696">MSGVDSSKEGICTLFLLTIMYDIPTELLQHIFALTIEPLHDDGNITPVGQDAAPWSLLRVCRLWENVALSSPELWSTIVVSAEHTSPPEQYYLALQLQRSENAPLDIILRMAAPYIRVSTDVDGGPSKMLTLVANVSARWRSFRISRYTRWPFIPPISLAFDGIRALPLLERVVVSENPNADRSNDILDGAGFLFRDSPRLHCVVLNGLGAYAVRFQAGVPWRQIRTYKAKYALWDEHVSNLVPMARTLVDADLSLPSGRAGLLWNDRPPLELPSLKRLVVSHGVVLDLISAPALAELHVCGAVEHQLPDFLARSACKIRRFTIYQCPTSARVLLDILGGMSGTLEHLALELRGEDHDTASVHNVLQGLTLARGGAVDAERQLCPHLASICWSTAKGVDDHDILLEMVYSRWRLAIPARKLRVVDVHLNSRLMRSRDWYELREEGLEVRLVPMTKVARAIREWREYLPVV</sequence>
<dbReference type="OrthoDB" id="3365698at2759"/>
<organism evidence="1 2">
    <name type="scientific">Mycena chlorophos</name>
    <name type="common">Agaric fungus</name>
    <name type="synonym">Agaricus chlorophos</name>
    <dbReference type="NCBI Taxonomy" id="658473"/>
    <lineage>
        <taxon>Eukaryota</taxon>
        <taxon>Fungi</taxon>
        <taxon>Dikarya</taxon>
        <taxon>Basidiomycota</taxon>
        <taxon>Agaricomycotina</taxon>
        <taxon>Agaricomycetes</taxon>
        <taxon>Agaricomycetidae</taxon>
        <taxon>Agaricales</taxon>
        <taxon>Marasmiineae</taxon>
        <taxon>Mycenaceae</taxon>
        <taxon>Mycena</taxon>
    </lineage>
</organism>
<dbReference type="EMBL" id="JACAZE010000019">
    <property type="protein sequence ID" value="KAF7294332.1"/>
    <property type="molecule type" value="Genomic_DNA"/>
</dbReference>
<accession>A0A8H6VUE7</accession>
<comment type="caution">
    <text evidence="1">The sequence shown here is derived from an EMBL/GenBank/DDBJ whole genome shotgun (WGS) entry which is preliminary data.</text>
</comment>
<keyword evidence="2" id="KW-1185">Reference proteome</keyword>
<name>A0A8H6VUE7_MYCCL</name>
<reference evidence="1" key="1">
    <citation type="submission" date="2020-05" db="EMBL/GenBank/DDBJ databases">
        <title>Mycena genomes resolve the evolution of fungal bioluminescence.</title>
        <authorList>
            <person name="Tsai I.J."/>
        </authorList>
    </citation>
    <scope>NUCLEOTIDE SEQUENCE</scope>
    <source>
        <strain evidence="1">110903Hualien_Pintung</strain>
    </source>
</reference>
<gene>
    <name evidence="1" type="ORF">HMN09_01162300</name>
</gene>
<proteinExistence type="predicted"/>
<protein>
    <submittedName>
        <fullName evidence="1">F-box domain-containing protein</fullName>
    </submittedName>
</protein>
<dbReference type="AlphaFoldDB" id="A0A8H6VUE7"/>
<evidence type="ECO:0000313" key="1">
    <source>
        <dbReference type="EMBL" id="KAF7294332.1"/>
    </source>
</evidence>
<dbReference type="Proteomes" id="UP000613580">
    <property type="component" value="Unassembled WGS sequence"/>
</dbReference>
<evidence type="ECO:0000313" key="2">
    <source>
        <dbReference type="Proteomes" id="UP000613580"/>
    </source>
</evidence>